<feature type="domain" description="Glycosyltransferase subfamily 4-like N-terminal" evidence="2">
    <location>
        <begin position="15"/>
        <end position="186"/>
    </location>
</feature>
<evidence type="ECO:0000259" key="1">
    <source>
        <dbReference type="Pfam" id="PF00534"/>
    </source>
</evidence>
<dbReference type="CDD" id="cd03811">
    <property type="entry name" value="GT4_GT28_WabH-like"/>
    <property type="match status" value="1"/>
</dbReference>
<proteinExistence type="predicted"/>
<dbReference type="Pfam" id="PF00534">
    <property type="entry name" value="Glycos_transf_1"/>
    <property type="match status" value="1"/>
</dbReference>
<reference evidence="3" key="1">
    <citation type="journal article" date="2010" name="J. Bacteriol.">
        <title>Functional identification of the Proteus mirabilis core lipopolysaccharide biosynthesis genes.</title>
        <authorList>
            <person name="Aquilini E."/>
            <person name="Azevedo J."/>
            <person name="Jimenez N."/>
            <person name="Bouamama L."/>
            <person name="Tomas J.M."/>
            <person name="Regue M."/>
        </authorList>
    </citation>
    <scope>NUCLEOTIDE SEQUENCE</scope>
    <source>
        <strain evidence="3">R110</strain>
    </source>
</reference>
<dbReference type="GO" id="GO:0016757">
    <property type="term" value="F:glycosyltransferase activity"/>
    <property type="evidence" value="ECO:0007669"/>
    <property type="project" value="InterPro"/>
</dbReference>
<name>E0YP64_PROMI</name>
<dbReference type="InterPro" id="IPR001296">
    <property type="entry name" value="Glyco_trans_1"/>
</dbReference>
<protein>
    <submittedName>
        <fullName evidence="3">WabH</fullName>
    </submittedName>
</protein>
<dbReference type="AlphaFoldDB" id="E0YP64"/>
<organism evidence="3">
    <name type="scientific">Proteus mirabilis</name>
    <dbReference type="NCBI Taxonomy" id="584"/>
    <lineage>
        <taxon>Bacteria</taxon>
        <taxon>Pseudomonadati</taxon>
        <taxon>Pseudomonadota</taxon>
        <taxon>Gammaproteobacteria</taxon>
        <taxon>Enterobacterales</taxon>
        <taxon>Morganellaceae</taxon>
        <taxon>Proteus</taxon>
    </lineage>
</organism>
<evidence type="ECO:0000259" key="2">
    <source>
        <dbReference type="Pfam" id="PF13439"/>
    </source>
</evidence>
<evidence type="ECO:0000313" key="3">
    <source>
        <dbReference type="EMBL" id="ADK56063.1"/>
    </source>
</evidence>
<dbReference type="Pfam" id="PF13439">
    <property type="entry name" value="Glyco_transf_4"/>
    <property type="match status" value="1"/>
</dbReference>
<dbReference type="GO" id="GO:1901135">
    <property type="term" value="P:carbohydrate derivative metabolic process"/>
    <property type="evidence" value="ECO:0007669"/>
    <property type="project" value="UniProtKB-ARBA"/>
</dbReference>
<dbReference type="CAZy" id="GT4">
    <property type="family name" value="Glycosyltransferase Family 4"/>
</dbReference>
<sequence>MKEHILFIIDGLPGGGAENVTIRLCHGLSQRGYQVTLLSLAEKCDYAIPADIELLIDADSYHGLFYRQTELKRRANSMDKTLQALFARKGIPALIVSNLHKTDRIVALSKQLADKNVWYCIHGIFSQSYLGNKKGFSRWLKQKKIQKVYQGKNIITVSNAAGQDLIENIKIVPNQLKTIYNPFDIQEIRTLASENNPYQKQDYLLHIGRFHQVKRHDRLLEAFALANLPCKLLIAGQGSSEVTSNIKNKIVALNLENKVSLIGFLANPFPVIKDAKAVVLSSDSEGLGNVLVESLICNTPIVSTNCLGGISEIMEGELADYKSELNSASLAEKMRLAYFNPPKITPNMYQKFDIDEVIRQYIELIYSQRISIMSQNTF</sequence>
<dbReference type="Gene3D" id="3.40.50.2000">
    <property type="entry name" value="Glycogen Phosphorylase B"/>
    <property type="match status" value="2"/>
</dbReference>
<accession>E0YP64</accession>
<dbReference type="SUPFAM" id="SSF53756">
    <property type="entry name" value="UDP-Glycosyltransferase/glycogen phosphorylase"/>
    <property type="match status" value="1"/>
</dbReference>
<dbReference type="PANTHER" id="PTHR12526:SF638">
    <property type="entry name" value="SPORE COAT PROTEIN SA"/>
    <property type="match status" value="1"/>
</dbReference>
<dbReference type="EMBL" id="HM146785">
    <property type="protein sequence ID" value="ADK56063.1"/>
    <property type="molecule type" value="Genomic_DNA"/>
</dbReference>
<feature type="domain" description="Glycosyl transferase family 1" evidence="1">
    <location>
        <begin position="192"/>
        <end position="341"/>
    </location>
</feature>
<gene>
    <name evidence="3" type="primary">wabH</name>
</gene>
<dbReference type="PANTHER" id="PTHR12526">
    <property type="entry name" value="GLYCOSYLTRANSFERASE"/>
    <property type="match status" value="1"/>
</dbReference>
<dbReference type="InterPro" id="IPR028098">
    <property type="entry name" value="Glyco_trans_4-like_N"/>
</dbReference>